<dbReference type="InterPro" id="IPR036590">
    <property type="entry name" value="SRAP-like"/>
</dbReference>
<evidence type="ECO:0008006" key="9">
    <source>
        <dbReference type="Google" id="ProtNLM"/>
    </source>
</evidence>
<feature type="non-terminal residue" evidence="8">
    <location>
        <position position="1"/>
    </location>
</feature>
<dbReference type="GO" id="GO:0003697">
    <property type="term" value="F:single-stranded DNA binding"/>
    <property type="evidence" value="ECO:0007669"/>
    <property type="project" value="InterPro"/>
</dbReference>
<dbReference type="PANTHER" id="PTHR13604">
    <property type="entry name" value="DC12-RELATED"/>
    <property type="match status" value="1"/>
</dbReference>
<gene>
    <name evidence="8" type="ORF">METZ01_LOCUS60279</name>
</gene>
<evidence type="ECO:0000313" key="8">
    <source>
        <dbReference type="EMBL" id="SVA07425.1"/>
    </source>
</evidence>
<evidence type="ECO:0000256" key="1">
    <source>
        <dbReference type="ARBA" id="ARBA00008136"/>
    </source>
</evidence>
<organism evidence="8">
    <name type="scientific">marine metagenome</name>
    <dbReference type="NCBI Taxonomy" id="408172"/>
    <lineage>
        <taxon>unclassified sequences</taxon>
        <taxon>metagenomes</taxon>
        <taxon>ecological metagenomes</taxon>
    </lineage>
</organism>
<dbReference type="GO" id="GO:0008233">
    <property type="term" value="F:peptidase activity"/>
    <property type="evidence" value="ECO:0007669"/>
    <property type="project" value="UniProtKB-KW"/>
</dbReference>
<evidence type="ECO:0000256" key="7">
    <source>
        <dbReference type="ARBA" id="ARBA00023239"/>
    </source>
</evidence>
<sequence length="226" mass="24825">VGADVIVDVLDGPDHNVPPSCRLPLVWVDVAEGPTRMLGTARWGLVPRWAKDPTIGDRLFNARAETVAEKPSFRAAFRKQRCLIPVDGFYEWGPGPGGSPKQPWFVHRVDGAPLTMAGLWEGRLGDDGALLRTCTVITVPANADLAPVHHRMPALLSPGDWADWLDPTTPDRCTVEALLASAPEGLLERHPVDRRVNDARRKGEDLIQAVHEGRDSGPHEDRKALW</sequence>
<dbReference type="GO" id="GO:0016829">
    <property type="term" value="F:lyase activity"/>
    <property type="evidence" value="ECO:0007669"/>
    <property type="project" value="UniProtKB-KW"/>
</dbReference>
<dbReference type="GO" id="GO:0106300">
    <property type="term" value="P:protein-DNA covalent cross-linking repair"/>
    <property type="evidence" value="ECO:0007669"/>
    <property type="project" value="InterPro"/>
</dbReference>
<dbReference type="EMBL" id="UINC01003564">
    <property type="protein sequence ID" value="SVA07425.1"/>
    <property type="molecule type" value="Genomic_DNA"/>
</dbReference>
<reference evidence="8" key="1">
    <citation type="submission" date="2018-05" db="EMBL/GenBank/DDBJ databases">
        <authorList>
            <person name="Lanie J.A."/>
            <person name="Ng W.-L."/>
            <person name="Kazmierczak K.M."/>
            <person name="Andrzejewski T.M."/>
            <person name="Davidsen T.M."/>
            <person name="Wayne K.J."/>
            <person name="Tettelin H."/>
            <person name="Glass J.I."/>
            <person name="Rusch D."/>
            <person name="Podicherti R."/>
            <person name="Tsui H.-C.T."/>
            <person name="Winkler M.E."/>
        </authorList>
    </citation>
    <scope>NUCLEOTIDE SEQUENCE</scope>
</reference>
<dbReference type="PANTHER" id="PTHR13604:SF0">
    <property type="entry name" value="ABASIC SITE PROCESSING PROTEIN HMCES"/>
    <property type="match status" value="1"/>
</dbReference>
<dbReference type="GO" id="GO:0006508">
    <property type="term" value="P:proteolysis"/>
    <property type="evidence" value="ECO:0007669"/>
    <property type="project" value="UniProtKB-KW"/>
</dbReference>
<keyword evidence="7" id="KW-0456">Lyase</keyword>
<keyword evidence="2" id="KW-0645">Protease</keyword>
<protein>
    <recommendedName>
        <fullName evidence="9">Abasic site processing protein</fullName>
    </recommendedName>
</protein>
<dbReference type="Pfam" id="PF02586">
    <property type="entry name" value="SRAP"/>
    <property type="match status" value="1"/>
</dbReference>
<evidence type="ECO:0000256" key="2">
    <source>
        <dbReference type="ARBA" id="ARBA00022670"/>
    </source>
</evidence>
<evidence type="ECO:0000256" key="6">
    <source>
        <dbReference type="ARBA" id="ARBA00023125"/>
    </source>
</evidence>
<name>A0A381STT3_9ZZZZ</name>
<evidence type="ECO:0000256" key="4">
    <source>
        <dbReference type="ARBA" id="ARBA00022801"/>
    </source>
</evidence>
<keyword evidence="4" id="KW-0378">Hydrolase</keyword>
<keyword evidence="3" id="KW-0227">DNA damage</keyword>
<dbReference type="Gene3D" id="3.90.1680.10">
    <property type="entry name" value="SOS response associated peptidase-like"/>
    <property type="match status" value="1"/>
</dbReference>
<evidence type="ECO:0000256" key="3">
    <source>
        <dbReference type="ARBA" id="ARBA00022763"/>
    </source>
</evidence>
<keyword evidence="5" id="KW-0190">Covalent protein-DNA linkage</keyword>
<dbReference type="SUPFAM" id="SSF143081">
    <property type="entry name" value="BB1717-like"/>
    <property type="match status" value="1"/>
</dbReference>
<dbReference type="AlphaFoldDB" id="A0A381STT3"/>
<evidence type="ECO:0000256" key="5">
    <source>
        <dbReference type="ARBA" id="ARBA00023124"/>
    </source>
</evidence>
<keyword evidence="6" id="KW-0238">DNA-binding</keyword>
<proteinExistence type="inferred from homology"/>
<comment type="similarity">
    <text evidence="1">Belongs to the SOS response-associated peptidase family.</text>
</comment>
<dbReference type="InterPro" id="IPR003738">
    <property type="entry name" value="SRAP"/>
</dbReference>
<accession>A0A381STT3</accession>